<keyword evidence="4" id="KW-1185">Reference proteome</keyword>
<feature type="domain" description="Terminase large subunit gp17-like C-terminal" evidence="2">
    <location>
        <begin position="273"/>
        <end position="428"/>
    </location>
</feature>
<gene>
    <name evidence="3" type="ORF">ACFOM8_02035</name>
</gene>
<dbReference type="InterPro" id="IPR027417">
    <property type="entry name" value="P-loop_NTPase"/>
</dbReference>
<protein>
    <submittedName>
        <fullName evidence="3">DNA-packaging protein</fullName>
    </submittedName>
</protein>
<dbReference type="Pfam" id="PF03237">
    <property type="entry name" value="Terminase_6N"/>
    <property type="match status" value="1"/>
</dbReference>
<reference evidence="4" key="1">
    <citation type="journal article" date="2019" name="Int. J. Syst. Evol. Microbiol.">
        <title>The Global Catalogue of Microorganisms (GCM) 10K type strain sequencing project: providing services to taxonomists for standard genome sequencing and annotation.</title>
        <authorList>
            <consortium name="The Broad Institute Genomics Platform"/>
            <consortium name="The Broad Institute Genome Sequencing Center for Infectious Disease"/>
            <person name="Wu L."/>
            <person name="Ma J."/>
        </authorList>
    </citation>
    <scope>NUCLEOTIDE SEQUENCE [LARGE SCALE GENOMIC DNA]</scope>
    <source>
        <strain evidence="4">KCTC 42473</strain>
    </source>
</reference>
<proteinExistence type="predicted"/>
<name>A0ABV7TZS7_9RHOB</name>
<comment type="caution">
    <text evidence="3">The sequence shown here is derived from an EMBL/GenBank/DDBJ whole genome shotgun (WGS) entry which is preliminary data.</text>
</comment>
<dbReference type="Proteomes" id="UP001595539">
    <property type="component" value="Unassembled WGS sequence"/>
</dbReference>
<dbReference type="Gene3D" id="3.40.50.300">
    <property type="entry name" value="P-loop containing nucleotide triphosphate hydrolases"/>
    <property type="match status" value="1"/>
</dbReference>
<dbReference type="EMBL" id="JBHRXY010000001">
    <property type="protein sequence ID" value="MFC3628220.1"/>
    <property type="molecule type" value="Genomic_DNA"/>
</dbReference>
<evidence type="ECO:0000313" key="4">
    <source>
        <dbReference type="Proteomes" id="UP001595539"/>
    </source>
</evidence>
<evidence type="ECO:0000256" key="1">
    <source>
        <dbReference type="ARBA" id="ARBA00022612"/>
    </source>
</evidence>
<keyword evidence="1" id="KW-1188">Viral release from host cell</keyword>
<dbReference type="InterPro" id="IPR035421">
    <property type="entry name" value="Terminase_6C"/>
</dbReference>
<dbReference type="Pfam" id="PF17289">
    <property type="entry name" value="Terminase_6C"/>
    <property type="match status" value="1"/>
</dbReference>
<evidence type="ECO:0000313" key="3">
    <source>
        <dbReference type="EMBL" id="MFC3628220.1"/>
    </source>
</evidence>
<sequence>MTSSLAASLASLPEKERQTILAGLTDAQVKELLEDWRFWARPEQLAPEGDWLTWVINAGRGFGKTRAGAEWVREQVDAGRQRIALIGETYKDLVEVMCYGDSGLASVFPEHQKPKIVANPNVQVTFHTGAIALGYNATQPDQLRGPQFDAAWCDELAKWKKARETWDMLQFGLRLGERPQVLVTTTPRPIPVLKEIMARRTTVVTKGSTFDNAANLAPSFIAEIRDRYEGTRLGRQELNAEMLDDLPGALWTRAMFDDNRVREAPDLQRIVVAVDPSGTAGASDDGDSIGIVVAGKGVDGRGYVLADQSCKLSPDGWGRRAVNAYFGGWSETPGRFKADRIVAERNFGGAMVEHVIRTVDPKVSYKEVTASRGKVARAEPVAALYEQGRISHVGALPHVEDQCCLIGPDGFIGEGSPDRADALVWALTELMLIAPTPRETRTRAVVGMY</sequence>
<evidence type="ECO:0000259" key="2">
    <source>
        <dbReference type="Pfam" id="PF17289"/>
    </source>
</evidence>
<accession>A0ABV7TZS7</accession>
<dbReference type="RefSeq" id="WP_377758830.1">
    <property type="nucleotide sequence ID" value="NZ_JBHRXY010000001.1"/>
</dbReference>
<organism evidence="3 4">
    <name type="scientific">Paracoccus angustae</name>
    <dbReference type="NCBI Taxonomy" id="1671480"/>
    <lineage>
        <taxon>Bacteria</taxon>
        <taxon>Pseudomonadati</taxon>
        <taxon>Pseudomonadota</taxon>
        <taxon>Alphaproteobacteria</taxon>
        <taxon>Rhodobacterales</taxon>
        <taxon>Paracoccaceae</taxon>
        <taxon>Paracoccus</taxon>
    </lineage>
</organism>